<proteinExistence type="predicted"/>
<dbReference type="EMBL" id="OUNC01000014">
    <property type="protein sequence ID" value="SPP28487.1"/>
    <property type="molecule type" value="Genomic_DNA"/>
</dbReference>
<sequence>MCLLSVVTSEKRQAVLTFTRGLSYAFFNSLEESVKNHNKVNHS</sequence>
<name>A0A2X0QUM3_BROTH</name>
<organism evidence="1 2">
    <name type="scientific">Brochothrix thermosphacta</name>
    <name type="common">Microbacterium thermosphactum</name>
    <dbReference type="NCBI Taxonomy" id="2756"/>
    <lineage>
        <taxon>Bacteria</taxon>
        <taxon>Bacillati</taxon>
        <taxon>Bacillota</taxon>
        <taxon>Bacilli</taxon>
        <taxon>Bacillales</taxon>
        <taxon>Listeriaceae</taxon>
        <taxon>Brochothrix</taxon>
    </lineage>
</organism>
<gene>
    <name evidence="1" type="ORF">BTBSAS_210017</name>
</gene>
<protein>
    <submittedName>
        <fullName evidence="1">Uncharacterized protein</fullName>
    </submittedName>
</protein>
<evidence type="ECO:0000313" key="1">
    <source>
        <dbReference type="EMBL" id="SPP28487.1"/>
    </source>
</evidence>
<dbReference type="AlphaFoldDB" id="A0A2X0QUM3"/>
<accession>A0A2X0QUM3</accession>
<dbReference type="Proteomes" id="UP000270190">
    <property type="component" value="Unassembled WGS sequence"/>
</dbReference>
<evidence type="ECO:0000313" key="2">
    <source>
        <dbReference type="Proteomes" id="UP000270190"/>
    </source>
</evidence>
<reference evidence="2" key="1">
    <citation type="submission" date="2018-04" db="EMBL/GenBank/DDBJ databases">
        <authorList>
            <person name="Illikoud N."/>
        </authorList>
    </citation>
    <scope>NUCLEOTIDE SEQUENCE [LARGE SCALE GENOMIC DNA]</scope>
</reference>